<feature type="transmembrane region" description="Helical" evidence="5">
    <location>
        <begin position="71"/>
        <end position="87"/>
    </location>
</feature>
<dbReference type="PANTHER" id="PTHR37422:SF13">
    <property type="entry name" value="LIPOPOLYSACCHARIDE BIOSYNTHESIS PROTEIN PA4999-RELATED"/>
    <property type="match status" value="1"/>
</dbReference>
<dbReference type="InterPro" id="IPR051533">
    <property type="entry name" value="WaaL-like"/>
</dbReference>
<evidence type="ECO:0000313" key="7">
    <source>
        <dbReference type="EMBL" id="KHD10884.2"/>
    </source>
</evidence>
<feature type="transmembrane region" description="Helical" evidence="5">
    <location>
        <begin position="359"/>
        <end position="375"/>
    </location>
</feature>
<evidence type="ECO:0000313" key="8">
    <source>
        <dbReference type="Proteomes" id="UP000030428"/>
    </source>
</evidence>
<comment type="caution">
    <text evidence="7">The sequence shown here is derived from an EMBL/GenBank/DDBJ whole genome shotgun (WGS) entry which is preliminary data.</text>
</comment>
<evidence type="ECO:0000259" key="6">
    <source>
        <dbReference type="Pfam" id="PF04932"/>
    </source>
</evidence>
<proteinExistence type="predicted"/>
<keyword evidence="2 5" id="KW-0812">Transmembrane</keyword>
<feature type="domain" description="O-antigen ligase-related" evidence="6">
    <location>
        <begin position="171"/>
        <end position="331"/>
    </location>
</feature>
<feature type="transmembrane region" description="Helical" evidence="5">
    <location>
        <begin position="6"/>
        <end position="25"/>
    </location>
</feature>
<feature type="transmembrane region" description="Helical" evidence="5">
    <location>
        <begin position="279"/>
        <end position="297"/>
    </location>
</feature>
<feature type="transmembrane region" description="Helical" evidence="5">
    <location>
        <begin position="207"/>
        <end position="227"/>
    </location>
</feature>
<dbReference type="GO" id="GO:0016020">
    <property type="term" value="C:membrane"/>
    <property type="evidence" value="ECO:0007669"/>
    <property type="project" value="UniProtKB-SubCell"/>
</dbReference>
<accession>A0A0A6PL46</accession>
<feature type="transmembrane region" description="Helical" evidence="5">
    <location>
        <begin position="318"/>
        <end position="339"/>
    </location>
</feature>
<name>A0A0A6PL46_9GAMM</name>
<feature type="transmembrane region" description="Helical" evidence="5">
    <location>
        <begin position="99"/>
        <end position="117"/>
    </location>
</feature>
<evidence type="ECO:0000256" key="2">
    <source>
        <dbReference type="ARBA" id="ARBA00022692"/>
    </source>
</evidence>
<feature type="transmembrane region" description="Helical" evidence="5">
    <location>
        <begin position="137"/>
        <end position="158"/>
    </location>
</feature>
<dbReference type="Proteomes" id="UP000030428">
    <property type="component" value="Unassembled WGS sequence"/>
</dbReference>
<dbReference type="InterPro" id="IPR007016">
    <property type="entry name" value="O-antigen_ligase-rel_domated"/>
</dbReference>
<reference evidence="7 8" key="1">
    <citation type="journal article" date="2016" name="Front. Microbiol.">
        <title>Single-Cell (Meta-)Genomics of a Dimorphic Candidatus Thiomargarita nelsonii Reveals Genomic Plasticity.</title>
        <authorList>
            <person name="Flood B.E."/>
            <person name="Fliss P."/>
            <person name="Jones D.S."/>
            <person name="Dick G.J."/>
            <person name="Jain S."/>
            <person name="Kaster A.K."/>
            <person name="Winkel M."/>
            <person name="Mussmann M."/>
            <person name="Bailey J."/>
        </authorList>
    </citation>
    <scope>NUCLEOTIDE SEQUENCE [LARGE SCALE GENOMIC DNA]</scope>
    <source>
        <strain evidence="7">Hydrate Ridge</strain>
    </source>
</reference>
<keyword evidence="8" id="KW-1185">Reference proteome</keyword>
<keyword evidence="4 5" id="KW-0472">Membrane</keyword>
<dbReference type="AlphaFoldDB" id="A0A0A6PL46"/>
<keyword evidence="3 5" id="KW-1133">Transmembrane helix</keyword>
<evidence type="ECO:0000256" key="4">
    <source>
        <dbReference type="ARBA" id="ARBA00023136"/>
    </source>
</evidence>
<sequence>MQLRVPPTAGAGVPIGEIILILSLLSLHYGKVLGKLSATVVLWPFLIWWLFGLGHALLDTRAYGFWALRDATHVIESLFLIVGFAFATRLSALQQFFRWLPLLLIIGVIYALTYPISKYLTPFSPKVLAGAGYQISLLFNYVNAPIILITAAISLLLFSRSYVEQQRNLLIAVLLLGFTIFLFQARTIYLQLIALIGLFAIYRRDVFGKSLIGILFLVMFLMALPLLDLQIKGRLGQTLSFEFLLNHFLAIGGIATPGLEGSAKGVSQRLDWWKSIYEQLTAGFIPLLTGLGYGIPLTDFHVRPGVIVREPHNSYISIVGRLGLIGLFAWVWMHAMLLIVWQRCYKLCQTLHWRDGQNYLLILMSFFVLIWVLCLGEDGLEKPYNAIPYYFFWGIVLGLYYQLHTNLCGRTWELSTEQTRQMTQLLDKVIKADFSVKVEICKE</sequence>
<protein>
    <recommendedName>
        <fullName evidence="6">O-antigen ligase-related domain-containing protein</fullName>
    </recommendedName>
</protein>
<dbReference type="PANTHER" id="PTHR37422">
    <property type="entry name" value="TEICHURONIC ACID BIOSYNTHESIS PROTEIN TUAE"/>
    <property type="match status" value="1"/>
</dbReference>
<organism evidence="7 8">
    <name type="scientific">Candidatus Thiomargarita nelsonii</name>
    <dbReference type="NCBI Taxonomy" id="1003181"/>
    <lineage>
        <taxon>Bacteria</taxon>
        <taxon>Pseudomonadati</taxon>
        <taxon>Pseudomonadota</taxon>
        <taxon>Gammaproteobacteria</taxon>
        <taxon>Thiotrichales</taxon>
        <taxon>Thiotrichaceae</taxon>
        <taxon>Thiomargarita</taxon>
    </lineage>
</organism>
<feature type="transmembrane region" description="Helical" evidence="5">
    <location>
        <begin position="387"/>
        <end position="403"/>
    </location>
</feature>
<gene>
    <name evidence="7" type="ORF">PN36_11405</name>
</gene>
<evidence type="ECO:0000256" key="5">
    <source>
        <dbReference type="SAM" id="Phobius"/>
    </source>
</evidence>
<evidence type="ECO:0000256" key="3">
    <source>
        <dbReference type="ARBA" id="ARBA00022989"/>
    </source>
</evidence>
<dbReference type="Pfam" id="PF04932">
    <property type="entry name" value="Wzy_C"/>
    <property type="match status" value="1"/>
</dbReference>
<dbReference type="EMBL" id="JSZA02000035">
    <property type="protein sequence ID" value="KHD10884.2"/>
    <property type="molecule type" value="Genomic_DNA"/>
</dbReference>
<feature type="transmembrane region" description="Helical" evidence="5">
    <location>
        <begin position="170"/>
        <end position="201"/>
    </location>
</feature>
<feature type="transmembrane region" description="Helical" evidence="5">
    <location>
        <begin position="32"/>
        <end position="51"/>
    </location>
</feature>
<evidence type="ECO:0000256" key="1">
    <source>
        <dbReference type="ARBA" id="ARBA00004141"/>
    </source>
</evidence>
<comment type="subcellular location">
    <subcellularLocation>
        <location evidence="1">Membrane</location>
        <topology evidence="1">Multi-pass membrane protein</topology>
    </subcellularLocation>
</comment>